<protein>
    <recommendedName>
        <fullName evidence="3">F-box domain-containing protein</fullName>
    </recommendedName>
</protein>
<evidence type="ECO:0000313" key="1">
    <source>
        <dbReference type="EMBL" id="RWA06553.1"/>
    </source>
</evidence>
<reference evidence="1 2" key="1">
    <citation type="submission" date="2018-12" db="EMBL/GenBank/DDBJ databases">
        <title>Draft genome sequence of Xylaria grammica IHI A82.</title>
        <authorList>
            <person name="Buettner E."/>
            <person name="Kellner H."/>
        </authorList>
    </citation>
    <scope>NUCLEOTIDE SEQUENCE [LARGE SCALE GENOMIC DNA]</scope>
    <source>
        <strain evidence="1 2">IHI A82</strain>
    </source>
</reference>
<sequence>MHALGWSLLPKGMLMRETVGWNGLPCMAPFMTPLARERLTNAMVDFLDGVLPPECVHIVWTLLPISDLAAVMQASKAWAHSAAPFLYRDVPIDAAWNLEALLRTAERQPGLVASVRSLSLHQYVKDGPDKSQSLDGPAVALLRHLPGLQALFLEGWWADFEALLTSDGQRFSVPFAHLRHLSLGSWARSLAHLAPVWALPHIESLRTSAEATSADDQIQSLSAAWPACPTLTTLILRRASLSDQDVGVLLKHSPALTTFRWDRWIELAGEPTVQDCDELGRALHHVRQTVKEIDLRIRLYYKKHQDVRLKIVKPVRGRLALLSDFTSLQTLRIPAAVLLGWAPHNESPQPEIEDLLPPSLQRLCLYEDPAMYSNLAYTEAVISAKLERLFTSLLHGRHRGRELKHVEITSDVGWGEIMGSGDAAKQKLRDMAAQVGVEFQANQALGLLAV</sequence>
<accession>A0A439CWH8</accession>
<keyword evidence="2" id="KW-1185">Reference proteome</keyword>
<gene>
    <name evidence="1" type="ORF">EKO27_g8558</name>
</gene>
<comment type="caution">
    <text evidence="1">The sequence shown here is derived from an EMBL/GenBank/DDBJ whole genome shotgun (WGS) entry which is preliminary data.</text>
</comment>
<dbReference type="SUPFAM" id="SSF52047">
    <property type="entry name" value="RNI-like"/>
    <property type="match status" value="1"/>
</dbReference>
<organism evidence="1 2">
    <name type="scientific">Xylaria grammica</name>
    <dbReference type="NCBI Taxonomy" id="363999"/>
    <lineage>
        <taxon>Eukaryota</taxon>
        <taxon>Fungi</taxon>
        <taxon>Dikarya</taxon>
        <taxon>Ascomycota</taxon>
        <taxon>Pezizomycotina</taxon>
        <taxon>Sordariomycetes</taxon>
        <taxon>Xylariomycetidae</taxon>
        <taxon>Xylariales</taxon>
        <taxon>Xylariaceae</taxon>
        <taxon>Xylaria</taxon>
    </lineage>
</organism>
<dbReference type="AlphaFoldDB" id="A0A439CWH8"/>
<proteinExistence type="predicted"/>
<dbReference type="InterPro" id="IPR032675">
    <property type="entry name" value="LRR_dom_sf"/>
</dbReference>
<dbReference type="Gene3D" id="3.80.10.10">
    <property type="entry name" value="Ribonuclease Inhibitor"/>
    <property type="match status" value="1"/>
</dbReference>
<evidence type="ECO:0000313" key="2">
    <source>
        <dbReference type="Proteomes" id="UP000286045"/>
    </source>
</evidence>
<evidence type="ECO:0008006" key="3">
    <source>
        <dbReference type="Google" id="ProtNLM"/>
    </source>
</evidence>
<dbReference type="EMBL" id="RYZI01000327">
    <property type="protein sequence ID" value="RWA06553.1"/>
    <property type="molecule type" value="Genomic_DNA"/>
</dbReference>
<dbReference type="Proteomes" id="UP000286045">
    <property type="component" value="Unassembled WGS sequence"/>
</dbReference>
<name>A0A439CWH8_9PEZI</name>